<dbReference type="EMBL" id="JADPIE010000004">
    <property type="protein sequence ID" value="MBF8436938.1"/>
    <property type="molecule type" value="Genomic_DNA"/>
</dbReference>
<keyword evidence="4" id="KW-1185">Reference proteome</keyword>
<dbReference type="PANTHER" id="PTHR42947:SF1">
    <property type="entry name" value="COB--COM HETERODISULFIDE REDUCTASE SUBUNIT B 1"/>
    <property type="match status" value="1"/>
</dbReference>
<proteinExistence type="predicted"/>
<evidence type="ECO:0000313" key="4">
    <source>
        <dbReference type="Proteomes" id="UP000621436"/>
    </source>
</evidence>
<dbReference type="GO" id="GO:0016491">
    <property type="term" value="F:oxidoreductase activity"/>
    <property type="evidence" value="ECO:0007669"/>
    <property type="project" value="UniProtKB-KW"/>
</dbReference>
<dbReference type="Proteomes" id="UP000621436">
    <property type="component" value="Unassembled WGS sequence"/>
</dbReference>
<dbReference type="Pfam" id="PF02754">
    <property type="entry name" value="CCG"/>
    <property type="match status" value="2"/>
</dbReference>
<keyword evidence="1" id="KW-0560">Oxidoreductase</keyword>
<accession>A0A931AQ62</accession>
<sequence length="273" mass="30968">MGYSFYPGCTLKNKASRLEETALESARLLNIELKELPEWQCCGAVYPLARDEIVTILGSIRSLIRARELDNKLVTLCAACHHVLKRSNWAIKNKEDVRDKTNNFLQDEPDYFGETEVIHYLEFLRDEIGFDKIKTAAGDRLEGKKVAAYYGCLLLRPEKELEFDNPEQPTIMEDFIDSLGGQAVKYPYRNECCGGYLNLKNPESAHKMGNRIISSAIEHGAEEIITACPLCLYNLDQSFLNGQTCEKSNIEVTYFTELLYQVLSPAKKEVAYG</sequence>
<comment type="caution">
    <text evidence="3">The sequence shown here is derived from an EMBL/GenBank/DDBJ whole genome shotgun (WGS) entry which is preliminary data.</text>
</comment>
<evidence type="ECO:0000313" key="3">
    <source>
        <dbReference type="EMBL" id="MBF8436938.1"/>
    </source>
</evidence>
<dbReference type="PANTHER" id="PTHR42947">
    <property type="entry name" value="COB--COM HETERODISULFIDE REDUCTASE SUBUNIT B 1"/>
    <property type="match status" value="1"/>
</dbReference>
<organism evidence="3 4">
    <name type="scientific">Halonatronomonas betaini</name>
    <dbReference type="NCBI Taxonomy" id="2778430"/>
    <lineage>
        <taxon>Bacteria</taxon>
        <taxon>Bacillati</taxon>
        <taxon>Bacillota</taxon>
        <taxon>Clostridia</taxon>
        <taxon>Halanaerobiales</taxon>
        <taxon>Halarsenatibacteraceae</taxon>
        <taxon>Halonatronomonas</taxon>
    </lineage>
</organism>
<dbReference type="InterPro" id="IPR051278">
    <property type="entry name" value="HdrB/HdrD_reductase"/>
</dbReference>
<evidence type="ECO:0000259" key="2">
    <source>
        <dbReference type="Pfam" id="PF02754"/>
    </source>
</evidence>
<name>A0A931AQ62_9FIRM</name>
<feature type="domain" description="Cysteine-rich" evidence="2">
    <location>
        <begin position="4"/>
        <end position="85"/>
    </location>
</feature>
<dbReference type="Gene3D" id="1.20.1050.140">
    <property type="match status" value="1"/>
</dbReference>
<feature type="domain" description="Cysteine-rich" evidence="2">
    <location>
        <begin position="146"/>
        <end position="236"/>
    </location>
</feature>
<protein>
    <submittedName>
        <fullName evidence="3">CoB--CoM heterodisulfide reductase iron-sulfur subunit B family protein</fullName>
    </submittedName>
</protein>
<dbReference type="InterPro" id="IPR004017">
    <property type="entry name" value="Cys_rich_dom"/>
</dbReference>
<dbReference type="AlphaFoldDB" id="A0A931AQ62"/>
<dbReference type="RefSeq" id="WP_427854501.1">
    <property type="nucleotide sequence ID" value="NZ_JADPIE010000004.1"/>
</dbReference>
<evidence type="ECO:0000256" key="1">
    <source>
        <dbReference type="ARBA" id="ARBA00023002"/>
    </source>
</evidence>
<gene>
    <name evidence="3" type="ORF">I0Q91_07615</name>
</gene>
<reference evidence="3" key="1">
    <citation type="submission" date="2020-11" db="EMBL/GenBank/DDBJ databases">
        <title>Halonatronomonas betainensis gen. nov., sp. nov. a novel haloalkaliphilic representative of the family Halanaerobiacae capable of betaine degradation.</title>
        <authorList>
            <person name="Boltyanskaya Y."/>
            <person name="Kevbrin V."/>
            <person name="Detkova E."/>
            <person name="Grouzdev D.S."/>
            <person name="Koziaeva V."/>
            <person name="Zhilina T."/>
        </authorList>
    </citation>
    <scope>NUCLEOTIDE SEQUENCE</scope>
    <source>
        <strain evidence="3">Z-7014</strain>
    </source>
</reference>